<dbReference type="AlphaFoldDB" id="A0A101ND01"/>
<protein>
    <recommendedName>
        <fullName evidence="3">General stress protein 17M-like domain-containing protein</fullName>
    </recommendedName>
</protein>
<feature type="transmembrane region" description="Helical" evidence="2">
    <location>
        <begin position="85"/>
        <end position="110"/>
    </location>
</feature>
<name>A0A101ND01_9ACTN</name>
<dbReference type="RefSeq" id="WP_030323718.1">
    <property type="nucleotide sequence ID" value="NZ_JBEYZI010000032.1"/>
</dbReference>
<keyword evidence="2" id="KW-1133">Transmembrane helix</keyword>
<feature type="compositionally biased region" description="Low complexity" evidence="1">
    <location>
        <begin position="151"/>
        <end position="161"/>
    </location>
</feature>
<evidence type="ECO:0000313" key="4">
    <source>
        <dbReference type="EMBL" id="KUM90797.1"/>
    </source>
</evidence>
<dbReference type="Pfam" id="PF11181">
    <property type="entry name" value="YflT"/>
    <property type="match status" value="1"/>
</dbReference>
<comment type="caution">
    <text evidence="4">The sequence shown here is derived from an EMBL/GenBank/DDBJ whole genome shotgun (WGS) entry which is preliminary data.</text>
</comment>
<evidence type="ECO:0000259" key="3">
    <source>
        <dbReference type="Pfam" id="PF11181"/>
    </source>
</evidence>
<keyword evidence="2" id="KW-0472">Membrane</keyword>
<evidence type="ECO:0000256" key="2">
    <source>
        <dbReference type="SAM" id="Phobius"/>
    </source>
</evidence>
<sequence length="175" mass="18274">MNEQARRTIASYTTYQEAERAVDHLSDRGFPVERVAVIGQDVRLVEQVTGRMGPGGAALHGAASGALAGALIGWIFGLLNWLDPVVSGLLLALYGLVFGALVGALLGLVVHAAQRGRRDFASVSYMQPSQYDVVADEAVAEEAVRLLAELPTGTGTSTGSGAWKSGRPRSGPAVT</sequence>
<gene>
    <name evidence="4" type="ORF">AQI94_03125</name>
</gene>
<dbReference type="Proteomes" id="UP000053039">
    <property type="component" value="Unassembled WGS sequence"/>
</dbReference>
<keyword evidence="2" id="KW-0812">Transmembrane</keyword>
<dbReference type="EMBL" id="LMWM01000003">
    <property type="protein sequence ID" value="KUM90797.1"/>
    <property type="molecule type" value="Genomic_DNA"/>
</dbReference>
<reference evidence="4 5" key="1">
    <citation type="submission" date="2015-10" db="EMBL/GenBank/DDBJ databases">
        <title>Draft genome sequence of Streptomyces pseudovenezuelae DSM 40212, type strain for the species Streptomyces pseudovenezuelae.</title>
        <authorList>
            <person name="Ruckert C."/>
            <person name="Winkler A."/>
            <person name="Kalinowski J."/>
            <person name="Kampfer P."/>
            <person name="Glaeser S."/>
        </authorList>
    </citation>
    <scope>NUCLEOTIDE SEQUENCE [LARGE SCALE GENOMIC DNA]</scope>
    <source>
        <strain evidence="4 5">DSM 40212</strain>
    </source>
</reference>
<evidence type="ECO:0000313" key="5">
    <source>
        <dbReference type="Proteomes" id="UP000053039"/>
    </source>
</evidence>
<evidence type="ECO:0000256" key="1">
    <source>
        <dbReference type="SAM" id="MobiDB-lite"/>
    </source>
</evidence>
<feature type="region of interest" description="Disordered" evidence="1">
    <location>
        <begin position="151"/>
        <end position="175"/>
    </location>
</feature>
<feature type="transmembrane region" description="Helical" evidence="2">
    <location>
        <begin position="57"/>
        <end position="79"/>
    </location>
</feature>
<accession>A0A101ND01</accession>
<organism evidence="4 5">
    <name type="scientific">Streptomyces pseudovenezuelae</name>
    <dbReference type="NCBI Taxonomy" id="67350"/>
    <lineage>
        <taxon>Bacteria</taxon>
        <taxon>Bacillati</taxon>
        <taxon>Actinomycetota</taxon>
        <taxon>Actinomycetes</taxon>
        <taxon>Kitasatosporales</taxon>
        <taxon>Streptomycetaceae</taxon>
        <taxon>Streptomyces</taxon>
        <taxon>Streptomyces aurantiacus group</taxon>
    </lineage>
</organism>
<proteinExistence type="predicted"/>
<feature type="domain" description="General stress protein 17M-like" evidence="3">
    <location>
        <begin position="8"/>
        <end position="75"/>
    </location>
</feature>
<dbReference type="InterPro" id="IPR025889">
    <property type="entry name" value="GSP17M-like_dom"/>
</dbReference>